<dbReference type="EMBL" id="JAVRRL010000054">
    <property type="protein sequence ID" value="KAK5110046.1"/>
    <property type="molecule type" value="Genomic_DNA"/>
</dbReference>
<dbReference type="GO" id="GO:0032982">
    <property type="term" value="C:myosin filament"/>
    <property type="evidence" value="ECO:0007669"/>
    <property type="project" value="TreeGrafter"/>
</dbReference>
<feature type="region of interest" description="Disordered" evidence="2">
    <location>
        <begin position="905"/>
        <end position="1129"/>
    </location>
</feature>
<organism evidence="4 5">
    <name type="scientific">Meristemomyces frigidus</name>
    <dbReference type="NCBI Taxonomy" id="1508187"/>
    <lineage>
        <taxon>Eukaryota</taxon>
        <taxon>Fungi</taxon>
        <taxon>Dikarya</taxon>
        <taxon>Ascomycota</taxon>
        <taxon>Pezizomycotina</taxon>
        <taxon>Dothideomycetes</taxon>
        <taxon>Dothideomycetidae</taxon>
        <taxon>Mycosphaerellales</taxon>
        <taxon>Teratosphaeriaceae</taxon>
        <taxon>Meristemomyces</taxon>
    </lineage>
</organism>
<feature type="compositionally biased region" description="Low complexity" evidence="2">
    <location>
        <begin position="1176"/>
        <end position="1189"/>
    </location>
</feature>
<feature type="compositionally biased region" description="Pro residues" evidence="2">
    <location>
        <begin position="1078"/>
        <end position="1093"/>
    </location>
</feature>
<evidence type="ECO:0000313" key="4">
    <source>
        <dbReference type="EMBL" id="KAK5110046.1"/>
    </source>
</evidence>
<evidence type="ECO:0000256" key="2">
    <source>
        <dbReference type="SAM" id="MobiDB-lite"/>
    </source>
</evidence>
<evidence type="ECO:0000313" key="5">
    <source>
        <dbReference type="Proteomes" id="UP001310890"/>
    </source>
</evidence>
<dbReference type="Proteomes" id="UP001310890">
    <property type="component" value="Unassembled WGS sequence"/>
</dbReference>
<feature type="compositionally biased region" description="Acidic residues" evidence="2">
    <location>
        <begin position="1301"/>
        <end position="1311"/>
    </location>
</feature>
<name>A0AAN7TC77_9PEZI</name>
<feature type="compositionally biased region" description="Basic and acidic residues" evidence="2">
    <location>
        <begin position="405"/>
        <end position="437"/>
    </location>
</feature>
<dbReference type="GO" id="GO:0016460">
    <property type="term" value="C:myosin II complex"/>
    <property type="evidence" value="ECO:0007669"/>
    <property type="project" value="TreeGrafter"/>
</dbReference>
<feature type="compositionally biased region" description="Low complexity" evidence="2">
    <location>
        <begin position="1203"/>
        <end position="1215"/>
    </location>
</feature>
<feature type="region of interest" description="Disordered" evidence="2">
    <location>
        <begin position="405"/>
        <end position="440"/>
    </location>
</feature>
<feature type="compositionally biased region" description="Pro residues" evidence="2">
    <location>
        <begin position="1260"/>
        <end position="1277"/>
    </location>
</feature>
<feature type="chain" id="PRO_5043028514" evidence="3">
    <location>
        <begin position="20"/>
        <end position="1362"/>
    </location>
</feature>
<keyword evidence="3" id="KW-0732">Signal</keyword>
<feature type="compositionally biased region" description="Low complexity" evidence="2">
    <location>
        <begin position="1240"/>
        <end position="1259"/>
    </location>
</feature>
<dbReference type="GO" id="GO:0051015">
    <property type="term" value="F:actin filament binding"/>
    <property type="evidence" value="ECO:0007669"/>
    <property type="project" value="TreeGrafter"/>
</dbReference>
<evidence type="ECO:0000256" key="3">
    <source>
        <dbReference type="SAM" id="SignalP"/>
    </source>
</evidence>
<feature type="region of interest" description="Disordered" evidence="2">
    <location>
        <begin position="1172"/>
        <end position="1362"/>
    </location>
</feature>
<gene>
    <name evidence="4" type="ORF">LTR62_006290</name>
</gene>
<feature type="compositionally biased region" description="Basic and acidic residues" evidence="2">
    <location>
        <begin position="936"/>
        <end position="949"/>
    </location>
</feature>
<sequence length="1362" mass="143914">MAAALVVFVVCALAWTGFAVFAIEDDAREFFDRAGRGRREAPGGVRGGEGVGEEVKAEEVKVVMVEMGTQTEVAVETPPVEVVEAETQTAEAESGEEVTEVTTVAAVLTVDVGTQTIAAPCLPPPPVVDPRDAIIERLELEVATLTPIPGIDNSPAFTLHFEREANTRLRGEIAVIRQQSLQYDRAADDRVRAARLVSSRLRERCRSLEAATTVASDNAVISNSSLTTRVADLEQQLSDSEAKVAAREQEVKSLEAVVEQLGEDVVEETEAKEAAQAARIDSAAQNTALRRNLHHLHQAVQRHLSRSQRIARREHEAAVAAQNGLAAKNAQLRELAAQLATAAQEQQKLSDELAAEKLAREQTETARQQLVAENAQLAVTVAAFGESALARQKLAGEVAAEKRATEQAEAARQKQEAGEKAKVEQAAEEQKKARDAELLATDKAAKDAREKLETENAKLAAKVKELEQAAADQKEAHDAELLAAVRGPQQVTAEERTEWDGMAAEWFPEDQGEAIEVDGPAPTTPSYSWDFDNNEVPSIEGQAPSASPPFVPSPPGSVEFEDVPDFFSFGSVAQTAATSQSQAHLTGAEDVEMDGEEDDLPVSLDAVMEEENLYSGPYYSAQPPADSQPAAALPAAQDATMSEDLPWPAAPMLVFGEDAMVVSEADEEAEPWVPWRPQQYTQHYEDMLRSAQATRQQEQLEYSQALQQQQHFAQFGQQQQQFAQVDQQQQQSAQQAPVMISLFTGLPAVPEQPWFQRSLQDQPAHTVLQDQGGAQTQQGITGYLEVGSAAHAAAQFAVDQSMIDPQLLNEQPGATAGLGRDDVESRLRTGLEAVLRPASASAQMPGQLAGDEVGVNNTQVVDQPAATVAPTPVVPAFSFTGASVPPAAAAAPPPVSSVFSFGGASDSQPLPAVSVTQPTRRVGARPSTMAGPAEVESSRMDTPPTRRADTAQPALPIPSPFSSGGASGSRPLPGPPATQPTRRVGARPFTMAGPAEVGNSRMDTTPAQPPAPTPSPSSFGSASGSRPLPGPPATQPTRRVGARPFTMAGPAEVESSRMAEAAQPPVPSTSPFSTPRPVSRPSPARPVYTPPAQVPDYTRMNPNIPYPQQSGTYNPPAPGFPQGTAPSATVATAPAIRRFPNGTPIPDTYPPTYQSPVAASATAGNVYQPTVRREMSAAPTPSTESTTPAQDWLNNSPSMRWNAARTAAQQTPARAGSSGTPARVDRRQTSAFLPVKKPSAAARAANPAPARAAPAAPARTPAPAPAPRPAPPPPARPTPSVSNSLLEGEGDDAKMAGTQDGGEESDEDEVPIVDPRVVNGMNDLQTGILGRPQGVGEGFEAGGEEGADEEAEGRAEEAVSGR</sequence>
<feature type="signal peptide" evidence="3">
    <location>
        <begin position="1"/>
        <end position="19"/>
    </location>
</feature>
<proteinExistence type="predicted"/>
<dbReference type="PANTHER" id="PTHR45615:SF40">
    <property type="entry name" value="MYOSIN HEAVY CHAIN, NON-MUSCLE"/>
    <property type="match status" value="1"/>
</dbReference>
<dbReference type="GO" id="GO:0000146">
    <property type="term" value="F:microfilament motor activity"/>
    <property type="evidence" value="ECO:0007669"/>
    <property type="project" value="TreeGrafter"/>
</dbReference>
<evidence type="ECO:0000256" key="1">
    <source>
        <dbReference type="SAM" id="Coils"/>
    </source>
</evidence>
<reference evidence="4" key="1">
    <citation type="submission" date="2023-08" db="EMBL/GenBank/DDBJ databases">
        <title>Black Yeasts Isolated from many extreme environments.</title>
        <authorList>
            <person name="Coleine C."/>
            <person name="Stajich J.E."/>
            <person name="Selbmann L."/>
        </authorList>
    </citation>
    <scope>NUCLEOTIDE SEQUENCE</scope>
    <source>
        <strain evidence="4">CCFEE 5401</strain>
    </source>
</reference>
<feature type="compositionally biased region" description="Low complexity" evidence="2">
    <location>
        <begin position="1016"/>
        <end position="1025"/>
    </location>
</feature>
<accession>A0AAN7TC77</accession>
<keyword evidence="1" id="KW-0175">Coiled coil</keyword>
<feature type="coiled-coil region" evidence="1">
    <location>
        <begin position="325"/>
        <end position="352"/>
    </location>
</feature>
<feature type="compositionally biased region" description="Basic and acidic residues" evidence="2">
    <location>
        <begin position="1352"/>
        <end position="1362"/>
    </location>
</feature>
<comment type="caution">
    <text evidence="4">The sequence shown here is derived from an EMBL/GenBank/DDBJ whole genome shotgun (WGS) entry which is preliminary data.</text>
</comment>
<protein>
    <submittedName>
        <fullName evidence="4">Uncharacterized protein</fullName>
    </submittedName>
</protein>
<feature type="coiled-coil region" evidence="1">
    <location>
        <begin position="442"/>
        <end position="476"/>
    </location>
</feature>
<feature type="region of interest" description="Disordered" evidence="2">
    <location>
        <begin position="1137"/>
        <end position="1156"/>
    </location>
</feature>
<dbReference type="GO" id="GO:0005737">
    <property type="term" value="C:cytoplasm"/>
    <property type="evidence" value="ECO:0007669"/>
    <property type="project" value="TreeGrafter"/>
</dbReference>
<feature type="coiled-coil region" evidence="1">
    <location>
        <begin position="223"/>
        <end position="278"/>
    </location>
</feature>
<feature type="compositionally biased region" description="Acidic residues" evidence="2">
    <location>
        <begin position="1342"/>
        <end position="1351"/>
    </location>
</feature>
<dbReference type="PANTHER" id="PTHR45615">
    <property type="entry name" value="MYOSIN HEAVY CHAIN, NON-MUSCLE"/>
    <property type="match status" value="1"/>
</dbReference>